<dbReference type="InterPro" id="IPR014001">
    <property type="entry name" value="Helicase_ATP-bd"/>
</dbReference>
<evidence type="ECO:0000256" key="4">
    <source>
        <dbReference type="ARBA" id="ARBA00022840"/>
    </source>
</evidence>
<gene>
    <name evidence="9" type="ORF">V9T40_014593</name>
</gene>
<protein>
    <recommendedName>
        <fullName evidence="11">DEAD/DEAH box helicase</fullName>
    </recommendedName>
</protein>
<dbReference type="GO" id="GO:0003724">
    <property type="term" value="F:RNA helicase activity"/>
    <property type="evidence" value="ECO:0007669"/>
    <property type="project" value="TreeGrafter"/>
</dbReference>
<dbReference type="GO" id="GO:0003676">
    <property type="term" value="F:nucleic acid binding"/>
    <property type="evidence" value="ECO:0007669"/>
    <property type="project" value="InterPro"/>
</dbReference>
<dbReference type="Pfam" id="PF00270">
    <property type="entry name" value="DEAD"/>
    <property type="match status" value="1"/>
</dbReference>
<evidence type="ECO:0000259" key="7">
    <source>
        <dbReference type="PROSITE" id="PS51192"/>
    </source>
</evidence>
<dbReference type="SUPFAM" id="SSF52540">
    <property type="entry name" value="P-loop containing nucleoside triphosphate hydrolases"/>
    <property type="match status" value="1"/>
</dbReference>
<dbReference type="AlphaFoldDB" id="A0AAN9T649"/>
<feature type="domain" description="Helicase C-terminal" evidence="8">
    <location>
        <begin position="160"/>
        <end position="323"/>
    </location>
</feature>
<dbReference type="PROSITE" id="PS00039">
    <property type="entry name" value="DEAD_ATP_HELICASE"/>
    <property type="match status" value="1"/>
</dbReference>
<proteinExistence type="inferred from homology"/>
<keyword evidence="4 5" id="KW-0067">ATP-binding</keyword>
<keyword evidence="1 5" id="KW-0547">Nucleotide-binding</keyword>
<keyword evidence="10" id="KW-1185">Reference proteome</keyword>
<accession>A0AAN9T649</accession>
<evidence type="ECO:0008006" key="11">
    <source>
        <dbReference type="Google" id="ProtNLM"/>
    </source>
</evidence>
<feature type="domain" description="Helicase ATP-binding" evidence="7">
    <location>
        <begin position="1"/>
        <end position="149"/>
    </location>
</feature>
<evidence type="ECO:0000313" key="10">
    <source>
        <dbReference type="Proteomes" id="UP001367676"/>
    </source>
</evidence>
<dbReference type="GO" id="GO:0005829">
    <property type="term" value="C:cytosol"/>
    <property type="evidence" value="ECO:0007669"/>
    <property type="project" value="TreeGrafter"/>
</dbReference>
<comment type="caution">
    <text evidence="9">The sequence shown here is derived from an EMBL/GenBank/DDBJ whole genome shotgun (WGS) entry which is preliminary data.</text>
</comment>
<evidence type="ECO:0000256" key="6">
    <source>
        <dbReference type="SAM" id="MobiDB-lite"/>
    </source>
</evidence>
<evidence type="ECO:0000256" key="5">
    <source>
        <dbReference type="RuleBase" id="RU000492"/>
    </source>
</evidence>
<dbReference type="GO" id="GO:0016787">
    <property type="term" value="F:hydrolase activity"/>
    <property type="evidence" value="ECO:0007669"/>
    <property type="project" value="UniProtKB-KW"/>
</dbReference>
<evidence type="ECO:0000256" key="1">
    <source>
        <dbReference type="ARBA" id="ARBA00022741"/>
    </source>
</evidence>
<dbReference type="InterPro" id="IPR050079">
    <property type="entry name" value="DEAD_box_RNA_helicase"/>
</dbReference>
<dbReference type="Proteomes" id="UP001367676">
    <property type="component" value="Unassembled WGS sequence"/>
</dbReference>
<dbReference type="PANTHER" id="PTHR47959:SF1">
    <property type="entry name" value="ATP-DEPENDENT RNA HELICASE DBPA"/>
    <property type="match status" value="1"/>
</dbReference>
<dbReference type="InterPro" id="IPR027417">
    <property type="entry name" value="P-loop_NTPase"/>
</dbReference>
<evidence type="ECO:0000256" key="2">
    <source>
        <dbReference type="ARBA" id="ARBA00022801"/>
    </source>
</evidence>
<dbReference type="PROSITE" id="PS51192">
    <property type="entry name" value="HELICASE_ATP_BIND_1"/>
    <property type="match status" value="1"/>
</dbReference>
<reference evidence="9 10" key="1">
    <citation type="submission" date="2024-03" db="EMBL/GenBank/DDBJ databases">
        <title>Adaptation during the transition from Ophiocordyceps entomopathogen to insect associate is accompanied by gene loss and intensified selection.</title>
        <authorList>
            <person name="Ward C.M."/>
            <person name="Onetto C.A."/>
            <person name="Borneman A.R."/>
        </authorList>
    </citation>
    <scope>NUCLEOTIDE SEQUENCE [LARGE SCALE GENOMIC DNA]</scope>
    <source>
        <strain evidence="9">AWRI1</strain>
        <tissue evidence="9">Single Adult Female</tissue>
    </source>
</reference>
<dbReference type="Pfam" id="PF00271">
    <property type="entry name" value="Helicase_C"/>
    <property type="match status" value="1"/>
</dbReference>
<evidence type="ECO:0000256" key="3">
    <source>
        <dbReference type="ARBA" id="ARBA00022806"/>
    </source>
</evidence>
<dbReference type="InterPro" id="IPR001650">
    <property type="entry name" value="Helicase_C-like"/>
</dbReference>
<keyword evidence="3 5" id="KW-0347">Helicase</keyword>
<dbReference type="CDD" id="cd18787">
    <property type="entry name" value="SF2_C_DEAD"/>
    <property type="match status" value="1"/>
</dbReference>
<dbReference type="EMBL" id="JBBCAQ010000038">
    <property type="protein sequence ID" value="KAK7572121.1"/>
    <property type="molecule type" value="Genomic_DNA"/>
</dbReference>
<dbReference type="SMART" id="SM00487">
    <property type="entry name" value="DEXDc"/>
    <property type="match status" value="1"/>
</dbReference>
<comment type="similarity">
    <text evidence="5">Belongs to the DEAD box helicase family.</text>
</comment>
<dbReference type="Gene3D" id="3.40.50.300">
    <property type="entry name" value="P-loop containing nucleotide triphosphate hydrolases"/>
    <property type="match status" value="2"/>
</dbReference>
<dbReference type="InterPro" id="IPR000629">
    <property type="entry name" value="RNA-helicase_DEAD-box_CS"/>
</dbReference>
<organism evidence="9 10">
    <name type="scientific">Parthenolecanium corni</name>
    <dbReference type="NCBI Taxonomy" id="536013"/>
    <lineage>
        <taxon>Eukaryota</taxon>
        <taxon>Metazoa</taxon>
        <taxon>Ecdysozoa</taxon>
        <taxon>Arthropoda</taxon>
        <taxon>Hexapoda</taxon>
        <taxon>Insecta</taxon>
        <taxon>Pterygota</taxon>
        <taxon>Neoptera</taxon>
        <taxon>Paraneoptera</taxon>
        <taxon>Hemiptera</taxon>
        <taxon>Sternorrhyncha</taxon>
        <taxon>Coccoidea</taxon>
        <taxon>Coccidae</taxon>
        <taxon>Parthenolecanium</taxon>
    </lineage>
</organism>
<feature type="compositionally biased region" description="Basic and acidic residues" evidence="6">
    <location>
        <begin position="387"/>
        <end position="402"/>
    </location>
</feature>
<name>A0AAN9T649_9HEMI</name>
<dbReference type="GO" id="GO:0005524">
    <property type="term" value="F:ATP binding"/>
    <property type="evidence" value="ECO:0007669"/>
    <property type="project" value="UniProtKB-KW"/>
</dbReference>
<keyword evidence="2 5" id="KW-0378">Hydrolase</keyword>
<feature type="compositionally biased region" description="Basic residues" evidence="6">
    <location>
        <begin position="438"/>
        <end position="454"/>
    </location>
</feature>
<sequence length="454" mass="51879">MDSNFTLSVSRPPETVEVLVLVPTRELGVQVYQVTKQLAQYSTIEIGLSVGGLELKVQETVLRKNPDIVIATPGRLIDHLQNTPSFSIEDIEVLVLDEADRMLDENFAEQMKQIVKMCSRTRQTMLFSATMTNAVNDLISVCLNRPVRIFVDSNQDVAFNLRQEFVRLREGKELDRDALLAALVCRTFRDHTMVFVRTKREAHRVLILLGLLGVKACELHGNLSQPQRLESLRKFRDEEVDVLVATDVAARGLDIRGVKTVINYMMPPSLEHYIHRVGRTARAGRSGVSVSIATEFDRKIIKQIIKRARNPVKNRIVPPDIVAKYKEKLAAVESELRSILDEEKEERLLDKADKELERSKRMLGANKGNGEAPADKKKHSRSWFQTQRERQAEKKKAKEIFEAKVSGGRLSKKKKKVDEEQLGMKKKMQRIESSQARFAKRNQRPKRIRAMADY</sequence>
<evidence type="ECO:0000313" key="9">
    <source>
        <dbReference type="EMBL" id="KAK7572121.1"/>
    </source>
</evidence>
<dbReference type="InterPro" id="IPR011545">
    <property type="entry name" value="DEAD/DEAH_box_helicase_dom"/>
</dbReference>
<feature type="region of interest" description="Disordered" evidence="6">
    <location>
        <begin position="359"/>
        <end position="454"/>
    </location>
</feature>
<dbReference type="SMART" id="SM00490">
    <property type="entry name" value="HELICc"/>
    <property type="match status" value="1"/>
</dbReference>
<dbReference type="PROSITE" id="PS51194">
    <property type="entry name" value="HELICASE_CTER"/>
    <property type="match status" value="1"/>
</dbReference>
<evidence type="ECO:0000259" key="8">
    <source>
        <dbReference type="PROSITE" id="PS51194"/>
    </source>
</evidence>
<dbReference type="PANTHER" id="PTHR47959">
    <property type="entry name" value="ATP-DEPENDENT RNA HELICASE RHLE-RELATED"/>
    <property type="match status" value="1"/>
</dbReference>